<evidence type="ECO:0000256" key="14">
    <source>
        <dbReference type="ARBA" id="ARBA00048988"/>
    </source>
</evidence>
<keyword evidence="9 15" id="KW-0233">DNA recombination</keyword>
<sequence>MNSTAAPLAKIPLTTLKGVGDKVAKKLAKLGLKSVQDAVFHLPLRYEDRTRIALIAELRPGQSSNLEVEVQNADIKYGRKRMLIVRAKDPSGSITLRFFQFSAAQLKQFSAGTRLLVFGEIRHGMGGAELVHPEYSVLKATEQVKLESHFTPVYPTTEGVYPTTLRKIIEQALTFLSEQSVEELLPDSIRPHNLSLVAALKLLHHPPLDVSLQALELGSHPAQQRLAMEELIAHQVSLLQLRQQRQAEGGIAIKQPGVLQHQFLEQLPFRPTAAQQRVVNELSADMQQPQPMMRLVQGDVGSGKTLVAALAALQVIESGFQVALMAPTELLSEQHALSFKQWLQPLGINVGWLSGRTKGKSRQQLLEQVAEGNIQLLVGTHALFQEDVNYQRLALVIIDEQHRFGVHQRLQLREKGVKAGFQPHQLIMTATPIPRTLAMTAYADLATSVIDELPPGRTPVTTVAVSDTRREQVIERVRDVCLTEKRQAYWVCTLIEESEALECQAAEDTASELQQALPELTVGLVHGRLKAEQKEAVMQAFKAAEIDLLVATTVIEVGVDVPNASLMIIENPERLGLAQLHQLRGRVGRGSVASHCVLLYKSPLSKLAAERLAVLRESNDGFVIAQRDLEIRGPGELLGHRQTGLTQMKVADIERDAELVPVAQQLADRLLQKYPQAAKALTDRWLPHRDHYAQV</sequence>
<dbReference type="PANTHER" id="PTHR47964:SF1">
    <property type="entry name" value="ATP-DEPENDENT DNA HELICASE HOMOLOG RECG, CHLOROPLASTIC"/>
    <property type="match status" value="1"/>
</dbReference>
<dbReference type="CDD" id="cd17992">
    <property type="entry name" value="DEXHc_RecG"/>
    <property type="match status" value="1"/>
</dbReference>
<dbReference type="SUPFAM" id="SSF50249">
    <property type="entry name" value="Nucleic acid-binding proteins"/>
    <property type="match status" value="1"/>
</dbReference>
<keyword evidence="19" id="KW-1185">Reference proteome</keyword>
<dbReference type="InterPro" id="IPR001650">
    <property type="entry name" value="Helicase_C-like"/>
</dbReference>
<comment type="catalytic activity">
    <reaction evidence="14 15">
        <text>ATP + H2O = ADP + phosphate + H(+)</text>
        <dbReference type="Rhea" id="RHEA:13065"/>
        <dbReference type="ChEBI" id="CHEBI:15377"/>
        <dbReference type="ChEBI" id="CHEBI:15378"/>
        <dbReference type="ChEBI" id="CHEBI:30616"/>
        <dbReference type="ChEBI" id="CHEBI:43474"/>
        <dbReference type="ChEBI" id="CHEBI:456216"/>
        <dbReference type="EC" id="5.6.2.4"/>
    </reaction>
</comment>
<dbReference type="InterPro" id="IPR012340">
    <property type="entry name" value="NA-bd_OB-fold"/>
</dbReference>
<dbReference type="GO" id="GO:0006310">
    <property type="term" value="P:DNA recombination"/>
    <property type="evidence" value="ECO:0007669"/>
    <property type="project" value="UniProtKB-UniRule"/>
</dbReference>
<evidence type="ECO:0000256" key="8">
    <source>
        <dbReference type="ARBA" id="ARBA00023125"/>
    </source>
</evidence>
<organism evidence="18 19">
    <name type="scientific">Idiomarina seosinensis</name>
    <dbReference type="NCBI Taxonomy" id="281739"/>
    <lineage>
        <taxon>Bacteria</taxon>
        <taxon>Pseudomonadati</taxon>
        <taxon>Pseudomonadota</taxon>
        <taxon>Gammaproteobacteria</taxon>
        <taxon>Alteromonadales</taxon>
        <taxon>Idiomarinaceae</taxon>
        <taxon>Idiomarina</taxon>
    </lineage>
</organism>
<dbReference type="InterPro" id="IPR033454">
    <property type="entry name" value="RecG_wedge"/>
</dbReference>
<dbReference type="GO" id="GO:0016887">
    <property type="term" value="F:ATP hydrolysis activity"/>
    <property type="evidence" value="ECO:0007669"/>
    <property type="project" value="RHEA"/>
</dbReference>
<keyword evidence="4 15" id="KW-0227">DNA damage</keyword>
<keyword evidence="8" id="KW-0238">DNA-binding</keyword>
<dbReference type="InterPro" id="IPR011545">
    <property type="entry name" value="DEAD/DEAH_box_helicase_dom"/>
</dbReference>
<keyword evidence="5 15" id="KW-0378">Hydrolase</keyword>
<dbReference type="NCBIfam" id="NF008165">
    <property type="entry name" value="PRK10917.1-3"/>
    <property type="match status" value="1"/>
</dbReference>
<comment type="function">
    <text evidence="15">Plays a critical role in recombination and DNA repair. Helps process Holliday junction intermediates to mature products by catalyzing branch migration. Has replication fork regression activity, unwinds stalled or blocked replication forks to make a HJ that can be resolved. Has a DNA unwinding activity characteristic of a DNA helicase with 3'-5' polarity.</text>
</comment>
<feature type="domain" description="Helicase ATP-binding" evidence="16">
    <location>
        <begin position="285"/>
        <end position="450"/>
    </location>
</feature>
<dbReference type="EMBL" id="PIQF01000004">
    <property type="protein sequence ID" value="RUO73689.1"/>
    <property type="molecule type" value="Genomic_DNA"/>
</dbReference>
<name>A0A432Z799_9GAMM</name>
<dbReference type="Gene3D" id="3.40.50.300">
    <property type="entry name" value="P-loop containing nucleotide triphosphate hydrolases"/>
    <property type="match status" value="2"/>
</dbReference>
<dbReference type="Proteomes" id="UP000287908">
    <property type="component" value="Unassembled WGS sequence"/>
</dbReference>
<dbReference type="Pfam" id="PF19833">
    <property type="entry name" value="RecG_dom3_C"/>
    <property type="match status" value="1"/>
</dbReference>
<evidence type="ECO:0000256" key="5">
    <source>
        <dbReference type="ARBA" id="ARBA00022801"/>
    </source>
</evidence>
<dbReference type="EC" id="5.6.2.4" evidence="13 15"/>
<dbReference type="GO" id="GO:0043138">
    <property type="term" value="F:3'-5' DNA helicase activity"/>
    <property type="evidence" value="ECO:0007669"/>
    <property type="project" value="UniProtKB-EC"/>
</dbReference>
<evidence type="ECO:0000256" key="11">
    <source>
        <dbReference type="ARBA" id="ARBA00023235"/>
    </source>
</evidence>
<protein>
    <recommendedName>
        <fullName evidence="2 15">ATP-dependent DNA helicase RecG</fullName>
        <ecNumber evidence="13 15">5.6.2.4</ecNumber>
    </recommendedName>
</protein>
<keyword evidence="11" id="KW-0413">Isomerase</keyword>
<dbReference type="SMART" id="SM00487">
    <property type="entry name" value="DEXDc"/>
    <property type="match status" value="1"/>
</dbReference>
<dbReference type="PROSITE" id="PS51194">
    <property type="entry name" value="HELICASE_CTER"/>
    <property type="match status" value="1"/>
</dbReference>
<proteinExistence type="inferred from homology"/>
<dbReference type="OrthoDB" id="9804325at2"/>
<evidence type="ECO:0000313" key="19">
    <source>
        <dbReference type="Proteomes" id="UP000287908"/>
    </source>
</evidence>
<dbReference type="RefSeq" id="WP_126785491.1">
    <property type="nucleotide sequence ID" value="NZ_PIQF01000004.1"/>
</dbReference>
<dbReference type="InterPro" id="IPR045562">
    <property type="entry name" value="RecG_dom3_C"/>
</dbReference>
<dbReference type="NCBIfam" id="NF008166">
    <property type="entry name" value="PRK10917.1-4"/>
    <property type="match status" value="1"/>
</dbReference>
<comment type="catalytic activity">
    <reaction evidence="12 15">
        <text>Couples ATP hydrolysis with the unwinding of duplex DNA by translocating in the 3'-5' direction.</text>
        <dbReference type="EC" id="5.6.2.4"/>
    </reaction>
</comment>
<evidence type="ECO:0000259" key="16">
    <source>
        <dbReference type="PROSITE" id="PS51192"/>
    </source>
</evidence>
<evidence type="ECO:0000256" key="6">
    <source>
        <dbReference type="ARBA" id="ARBA00022806"/>
    </source>
</evidence>
<dbReference type="FunFam" id="3.40.50.300:FF:000391">
    <property type="entry name" value="ATP-dependent DNA helicase RecG"/>
    <property type="match status" value="1"/>
</dbReference>
<evidence type="ECO:0000256" key="13">
    <source>
        <dbReference type="ARBA" id="ARBA00034808"/>
    </source>
</evidence>
<dbReference type="Pfam" id="PF00271">
    <property type="entry name" value="Helicase_C"/>
    <property type="match status" value="1"/>
</dbReference>
<dbReference type="Pfam" id="PF00270">
    <property type="entry name" value="DEAD"/>
    <property type="match status" value="1"/>
</dbReference>
<accession>A0A432Z799</accession>
<dbReference type="SUPFAM" id="SSF52540">
    <property type="entry name" value="P-loop containing nucleoside triphosphate hydrolases"/>
    <property type="match status" value="2"/>
</dbReference>
<evidence type="ECO:0000256" key="15">
    <source>
        <dbReference type="RuleBase" id="RU363016"/>
    </source>
</evidence>
<dbReference type="Pfam" id="PF17191">
    <property type="entry name" value="RecG_wedge"/>
    <property type="match status" value="1"/>
</dbReference>
<dbReference type="NCBIfam" id="NF008163">
    <property type="entry name" value="PRK10917.1-1"/>
    <property type="match status" value="1"/>
</dbReference>
<gene>
    <name evidence="18" type="ORF">CWI81_11745</name>
</gene>
<dbReference type="Gene3D" id="2.40.50.140">
    <property type="entry name" value="Nucleic acid-binding proteins"/>
    <property type="match status" value="1"/>
</dbReference>
<dbReference type="InterPro" id="IPR004609">
    <property type="entry name" value="ATP-dep_DNA_helicase_RecG"/>
</dbReference>
<dbReference type="PANTHER" id="PTHR47964">
    <property type="entry name" value="ATP-DEPENDENT DNA HELICASE HOMOLOG RECG, CHLOROPLASTIC"/>
    <property type="match status" value="1"/>
</dbReference>
<evidence type="ECO:0000256" key="4">
    <source>
        <dbReference type="ARBA" id="ARBA00022763"/>
    </source>
</evidence>
<dbReference type="AlphaFoldDB" id="A0A432Z799"/>
<comment type="caution">
    <text evidence="18">The sequence shown here is derived from an EMBL/GenBank/DDBJ whole genome shotgun (WGS) entry which is preliminary data.</text>
</comment>
<evidence type="ECO:0000256" key="1">
    <source>
        <dbReference type="ARBA" id="ARBA00007504"/>
    </source>
</evidence>
<reference evidence="18 19" key="1">
    <citation type="journal article" date="2011" name="Front. Microbiol.">
        <title>Genomic signatures of strain selection and enhancement in Bacillus atrophaeus var. globigii, a historical biowarfare simulant.</title>
        <authorList>
            <person name="Gibbons H.S."/>
            <person name="Broomall S.M."/>
            <person name="McNew L.A."/>
            <person name="Daligault H."/>
            <person name="Chapman C."/>
            <person name="Bruce D."/>
            <person name="Karavis M."/>
            <person name="Krepps M."/>
            <person name="McGregor P.A."/>
            <person name="Hong C."/>
            <person name="Park K.H."/>
            <person name="Akmal A."/>
            <person name="Feldman A."/>
            <person name="Lin J.S."/>
            <person name="Chang W.E."/>
            <person name="Higgs B.W."/>
            <person name="Demirev P."/>
            <person name="Lindquist J."/>
            <person name="Liem A."/>
            <person name="Fochler E."/>
            <person name="Read T.D."/>
            <person name="Tapia R."/>
            <person name="Johnson S."/>
            <person name="Bishop-Lilly K.A."/>
            <person name="Detter C."/>
            <person name="Han C."/>
            <person name="Sozhamannan S."/>
            <person name="Rosenzweig C.N."/>
            <person name="Skowronski E.W."/>
        </authorList>
    </citation>
    <scope>NUCLEOTIDE SEQUENCE [LARGE SCALE GENOMIC DNA]</scope>
    <source>
        <strain evidence="18 19">CL-SP19</strain>
    </source>
</reference>
<evidence type="ECO:0000256" key="3">
    <source>
        <dbReference type="ARBA" id="ARBA00022741"/>
    </source>
</evidence>
<dbReference type="CDD" id="cd04488">
    <property type="entry name" value="RecG_wedge_OBF"/>
    <property type="match status" value="1"/>
</dbReference>
<dbReference type="InterPro" id="IPR014001">
    <property type="entry name" value="Helicase_ATP-bd"/>
</dbReference>
<keyword evidence="7 15" id="KW-0067">ATP-binding</keyword>
<dbReference type="NCBIfam" id="NF008168">
    <property type="entry name" value="PRK10917.2-2"/>
    <property type="match status" value="1"/>
</dbReference>
<evidence type="ECO:0000256" key="7">
    <source>
        <dbReference type="ARBA" id="ARBA00022840"/>
    </source>
</evidence>
<evidence type="ECO:0000256" key="12">
    <source>
        <dbReference type="ARBA" id="ARBA00034617"/>
    </source>
</evidence>
<dbReference type="NCBIfam" id="TIGR00643">
    <property type="entry name" value="recG"/>
    <property type="match status" value="1"/>
</dbReference>
<dbReference type="PROSITE" id="PS51192">
    <property type="entry name" value="HELICASE_ATP_BIND_1"/>
    <property type="match status" value="1"/>
</dbReference>
<dbReference type="GO" id="GO:0003677">
    <property type="term" value="F:DNA binding"/>
    <property type="evidence" value="ECO:0007669"/>
    <property type="project" value="UniProtKB-KW"/>
</dbReference>
<dbReference type="InterPro" id="IPR047112">
    <property type="entry name" value="RecG/Mfd"/>
</dbReference>
<dbReference type="InterPro" id="IPR027417">
    <property type="entry name" value="P-loop_NTPase"/>
</dbReference>
<evidence type="ECO:0000256" key="9">
    <source>
        <dbReference type="ARBA" id="ARBA00023172"/>
    </source>
</evidence>
<dbReference type="GO" id="GO:0006281">
    <property type="term" value="P:DNA repair"/>
    <property type="evidence" value="ECO:0007669"/>
    <property type="project" value="UniProtKB-UniRule"/>
</dbReference>
<evidence type="ECO:0000259" key="17">
    <source>
        <dbReference type="PROSITE" id="PS51194"/>
    </source>
</evidence>
<evidence type="ECO:0000256" key="10">
    <source>
        <dbReference type="ARBA" id="ARBA00023204"/>
    </source>
</evidence>
<evidence type="ECO:0000313" key="18">
    <source>
        <dbReference type="EMBL" id="RUO73689.1"/>
    </source>
</evidence>
<comment type="similarity">
    <text evidence="1 15">Belongs to the helicase family. RecG subfamily.</text>
</comment>
<dbReference type="GO" id="GO:0005524">
    <property type="term" value="F:ATP binding"/>
    <property type="evidence" value="ECO:0007669"/>
    <property type="project" value="UniProtKB-KW"/>
</dbReference>
<keyword evidence="10 15" id="KW-0234">DNA repair</keyword>
<feature type="domain" description="Helicase C-terminal" evidence="17">
    <location>
        <begin position="484"/>
        <end position="630"/>
    </location>
</feature>
<evidence type="ECO:0000256" key="2">
    <source>
        <dbReference type="ARBA" id="ARBA00017846"/>
    </source>
</evidence>
<keyword evidence="3 15" id="KW-0547">Nucleotide-binding</keyword>
<keyword evidence="6 15" id="KW-0347">Helicase</keyword>
<dbReference type="SMART" id="SM00490">
    <property type="entry name" value="HELICc"/>
    <property type="match status" value="1"/>
</dbReference>